<feature type="transmembrane region" description="Helical" evidence="1">
    <location>
        <begin position="52"/>
        <end position="75"/>
    </location>
</feature>
<sequence length="251" mass="27794">MLTSPAWARTWSILRLLMAVAILAAVITQLVASVTRTAENGQDVGTVVANFFSFFTILSNVGSVGVLLWAAIWYFRRGRQFRSESRGLAITLASVTTYMIVTGVVYNLLLRGIELPQGAEPVPWSNETLHVVGPIFLLVDLFVGPLRRRLPWRNVLIVIAFPIVWVLYTLVRGPLVTNPVSGDPFWYPYPFLNPNNFDLGYFGVLGYVVGIAAVIVGIAFFVIWIGRRRGARRSDRDAAAASSAERPRAAR</sequence>
<feature type="transmembrane region" description="Helical" evidence="1">
    <location>
        <begin position="129"/>
        <end position="147"/>
    </location>
</feature>
<name>A0A1G7UM83_9MICO</name>
<keyword evidence="1" id="KW-0472">Membrane</keyword>
<keyword evidence="1" id="KW-1133">Transmembrane helix</keyword>
<dbReference type="RefSeq" id="WP_231917748.1">
    <property type="nucleotide sequence ID" value="NZ_LT629692.1"/>
</dbReference>
<dbReference type="Proteomes" id="UP000199009">
    <property type="component" value="Chromosome I"/>
</dbReference>
<proteinExistence type="predicted"/>
<organism evidence="2 3">
    <name type="scientific">Microbacterium pygmaeum</name>
    <dbReference type="NCBI Taxonomy" id="370764"/>
    <lineage>
        <taxon>Bacteria</taxon>
        <taxon>Bacillati</taxon>
        <taxon>Actinomycetota</taxon>
        <taxon>Actinomycetes</taxon>
        <taxon>Micrococcales</taxon>
        <taxon>Microbacteriaceae</taxon>
        <taxon>Microbacterium</taxon>
    </lineage>
</organism>
<feature type="transmembrane region" description="Helical" evidence="1">
    <location>
        <begin position="154"/>
        <end position="171"/>
    </location>
</feature>
<gene>
    <name evidence="2" type="ORF">SAMN04489810_0427</name>
</gene>
<dbReference type="STRING" id="370764.SAMN04489810_0427"/>
<keyword evidence="3" id="KW-1185">Reference proteome</keyword>
<accession>A0A1G7UM83</accession>
<dbReference type="AlphaFoldDB" id="A0A1G7UM83"/>
<evidence type="ECO:0008006" key="4">
    <source>
        <dbReference type="Google" id="ProtNLM"/>
    </source>
</evidence>
<evidence type="ECO:0000313" key="2">
    <source>
        <dbReference type="EMBL" id="SDG48616.1"/>
    </source>
</evidence>
<reference evidence="2 3" key="1">
    <citation type="submission" date="2016-10" db="EMBL/GenBank/DDBJ databases">
        <authorList>
            <person name="de Groot N.N."/>
        </authorList>
    </citation>
    <scope>NUCLEOTIDE SEQUENCE [LARGE SCALE GENOMIC DNA]</scope>
    <source>
        <strain evidence="2 3">DSM 23142</strain>
    </source>
</reference>
<dbReference type="EMBL" id="LT629692">
    <property type="protein sequence ID" value="SDG48616.1"/>
    <property type="molecule type" value="Genomic_DNA"/>
</dbReference>
<protein>
    <recommendedName>
        <fullName evidence="4">FAR-17a/AIG1-like protein</fullName>
    </recommendedName>
</protein>
<feature type="transmembrane region" description="Helical" evidence="1">
    <location>
        <begin position="199"/>
        <end position="226"/>
    </location>
</feature>
<feature type="transmembrane region" description="Helical" evidence="1">
    <location>
        <begin position="12"/>
        <end position="32"/>
    </location>
</feature>
<keyword evidence="1" id="KW-0812">Transmembrane</keyword>
<dbReference type="InterPro" id="IPR049713">
    <property type="entry name" value="Pr6Pr-like"/>
</dbReference>
<feature type="transmembrane region" description="Helical" evidence="1">
    <location>
        <begin position="87"/>
        <end position="109"/>
    </location>
</feature>
<evidence type="ECO:0000313" key="3">
    <source>
        <dbReference type="Proteomes" id="UP000199009"/>
    </source>
</evidence>
<evidence type="ECO:0000256" key="1">
    <source>
        <dbReference type="SAM" id="Phobius"/>
    </source>
</evidence>
<dbReference type="NCBIfam" id="NF038065">
    <property type="entry name" value="Pr6Pr"/>
    <property type="match status" value="1"/>
</dbReference>